<dbReference type="Proteomes" id="UP001396898">
    <property type="component" value="Unassembled WGS sequence"/>
</dbReference>
<feature type="region of interest" description="Disordered" evidence="1">
    <location>
        <begin position="215"/>
        <end position="238"/>
    </location>
</feature>
<feature type="region of interest" description="Disordered" evidence="1">
    <location>
        <begin position="452"/>
        <end position="519"/>
    </location>
</feature>
<reference evidence="2 3" key="1">
    <citation type="submission" date="2023-01" db="EMBL/GenBank/DDBJ databases">
        <title>Analysis of 21 Apiospora genomes using comparative genomics revels a genus with tremendous synthesis potential of carbohydrate active enzymes and secondary metabolites.</title>
        <authorList>
            <person name="Sorensen T."/>
        </authorList>
    </citation>
    <scope>NUCLEOTIDE SEQUENCE [LARGE SCALE GENOMIC DNA]</scope>
    <source>
        <strain evidence="2 3">CBS 20057</strain>
    </source>
</reference>
<feature type="compositionally biased region" description="Low complexity" evidence="1">
    <location>
        <begin position="452"/>
        <end position="462"/>
    </location>
</feature>
<keyword evidence="3" id="KW-1185">Reference proteome</keyword>
<feature type="compositionally biased region" description="Low complexity" evidence="1">
    <location>
        <begin position="494"/>
        <end position="519"/>
    </location>
</feature>
<evidence type="ECO:0000256" key="1">
    <source>
        <dbReference type="SAM" id="MobiDB-lite"/>
    </source>
</evidence>
<dbReference type="EMBL" id="JAQQWI010000022">
    <property type="protein sequence ID" value="KAK7995795.1"/>
    <property type="molecule type" value="Genomic_DNA"/>
</dbReference>
<gene>
    <name evidence="2" type="ORF">PG991_015262</name>
</gene>
<sequence>MIFDNTDTPKATRLLVALTCKPLFQFLGSRKFIKTLSREDTHELLVKVERDLTHRFLCFGCTRLHPLRPWTTNGWRHQYYPCGPEVTEYWNTFKLLRPPQAMPEIPVAMAEAWYGDPADWGTYFDNPKARLIQWHLQKIQSHSLCWRPRINGPEIHFHEARQVLKRHNLGQPHGLPLSVLQRRFHFQKRLDLRGLDDLDFTDHFDEAVAEKLTQDFHESRASQSQQGEAGAEEDDGLGDPGACGGTLWTFTHEYDARVSEGILQPEGELLIRRRHRITGPVISADPDTWQLQSQDFARLLYSLELPVCRHLFCRSPPLMKDRLFEPVDLELVRRGESLAFAARYLKSVRRFRGPTAGNGVGRLPGSVARAVLVGDARTSRVHDADSIAHPDMSTSCVQCNTDLTLALSTSVAGTRWALELVTYHNLGDCARPDGKEGWGALNACTWTATTGTARTTARPGGPSTCPIASGPGGTRTPTTAPTRAGAGRRRGASRTRATGAMRAYTSRGSGSGTITGPMA</sequence>
<organism evidence="2 3">
    <name type="scientific">Apiospora marii</name>
    <dbReference type="NCBI Taxonomy" id="335849"/>
    <lineage>
        <taxon>Eukaryota</taxon>
        <taxon>Fungi</taxon>
        <taxon>Dikarya</taxon>
        <taxon>Ascomycota</taxon>
        <taxon>Pezizomycotina</taxon>
        <taxon>Sordariomycetes</taxon>
        <taxon>Xylariomycetidae</taxon>
        <taxon>Amphisphaeriales</taxon>
        <taxon>Apiosporaceae</taxon>
        <taxon>Apiospora</taxon>
    </lineage>
</organism>
<feature type="compositionally biased region" description="Low complexity" evidence="1">
    <location>
        <begin position="474"/>
        <end position="485"/>
    </location>
</feature>
<protein>
    <submittedName>
        <fullName evidence="2">Uncharacterized protein</fullName>
    </submittedName>
</protein>
<name>A0ABR1R1X0_9PEZI</name>
<proteinExistence type="predicted"/>
<evidence type="ECO:0000313" key="2">
    <source>
        <dbReference type="EMBL" id="KAK7995795.1"/>
    </source>
</evidence>
<evidence type="ECO:0000313" key="3">
    <source>
        <dbReference type="Proteomes" id="UP001396898"/>
    </source>
</evidence>
<comment type="caution">
    <text evidence="2">The sequence shown here is derived from an EMBL/GenBank/DDBJ whole genome shotgun (WGS) entry which is preliminary data.</text>
</comment>
<accession>A0ABR1R1X0</accession>